<keyword evidence="4" id="KW-0378">Hydrolase</keyword>
<dbReference type="eggNOG" id="COG1131">
    <property type="taxonomic scope" value="Bacteria"/>
</dbReference>
<dbReference type="HOGENOM" id="CLU_000604_1_2_9"/>
<feature type="domain" description="ABC transporter" evidence="3">
    <location>
        <begin position="1"/>
        <end position="193"/>
    </location>
</feature>
<dbReference type="InterPro" id="IPR003439">
    <property type="entry name" value="ABC_transporter-like_ATP-bd"/>
</dbReference>
<dbReference type="PANTHER" id="PTHR43850">
    <property type="entry name" value="ABC TRANSPORTER ATP-BINDING PROTEIN MA_4021-RELATED"/>
    <property type="match status" value="1"/>
</dbReference>
<dbReference type="InterPro" id="IPR027417">
    <property type="entry name" value="P-loop_NTPase"/>
</dbReference>
<sequence length="195" mass="21825">MLSANVHFEIAGKRYHIQLELDNGLYLVMGPNGSGKTTFLRVLLGLHPYEGRVNMDKPVGYVPQHYQPLSASVEDNLRLFGVRTLPPGSPLEGKRRLSAMKLSGGEKAVLGLTQAMALEPKTFLVDEITAHLDQPSTIMVENILKEYSKQAVVFLVTHQWDTLLRLKVPTMLFLNNNAELLDADKAYNRLLETLK</sequence>
<dbReference type="GO" id="GO:0016887">
    <property type="term" value="F:ATP hydrolysis activity"/>
    <property type="evidence" value="ECO:0007669"/>
    <property type="project" value="InterPro"/>
</dbReference>
<evidence type="ECO:0000313" key="5">
    <source>
        <dbReference type="Proteomes" id="UP000001732"/>
    </source>
</evidence>
<dbReference type="Gene3D" id="3.40.50.300">
    <property type="entry name" value="P-loop containing nucleotide triphosphate hydrolases"/>
    <property type="match status" value="2"/>
</dbReference>
<evidence type="ECO:0000313" key="4">
    <source>
        <dbReference type="EMBL" id="ACI17290.1"/>
    </source>
</evidence>
<dbReference type="Pfam" id="PF00005">
    <property type="entry name" value="ABC_tran"/>
    <property type="match status" value="1"/>
</dbReference>
<dbReference type="PROSITE" id="PS50893">
    <property type="entry name" value="ABC_TRANSPORTER_2"/>
    <property type="match status" value="1"/>
</dbReference>
<dbReference type="Proteomes" id="UP000001732">
    <property type="component" value="Chromosome"/>
</dbReference>
<dbReference type="KEGG" id="cpo:COPRO5265_0078"/>
<accession>B5Y6Q3</accession>
<protein>
    <submittedName>
        <fullName evidence="4">Phosphate import ATP-binding protein PstB 2 (Phosphate-transporting ATPase 2) (ABC phosphate transporter 2)</fullName>
        <ecNumber evidence="4">3.6.3.27</ecNumber>
    </submittedName>
</protein>
<keyword evidence="1" id="KW-0547">Nucleotide-binding</keyword>
<reference evidence="4" key="1">
    <citation type="submission" date="2008-08" db="EMBL/GenBank/DDBJ databases">
        <authorList>
            <person name="Dodson R.J."/>
            <person name="Durkin A.S."/>
            <person name="Wu M."/>
            <person name="Eisen J."/>
            <person name="Sutton G."/>
        </authorList>
    </citation>
    <scope>NUCLEOTIDE SEQUENCE</scope>
    <source>
        <strain evidence="4">DSM 5265</strain>
    </source>
</reference>
<dbReference type="OrthoDB" id="9800654at2"/>
<dbReference type="RefSeq" id="WP_012543942.1">
    <property type="nucleotide sequence ID" value="NC_011295.1"/>
</dbReference>
<dbReference type="PANTHER" id="PTHR43850:SF2">
    <property type="entry name" value="ABC TRANSPORTER ATP-BINDING PROTEIN MA_4021-RELATED"/>
    <property type="match status" value="1"/>
</dbReference>
<organism evidence="4 5">
    <name type="scientific">Coprothermobacter proteolyticus (strain ATCC 35245 / DSM 5265 / OCM 4 / BT)</name>
    <dbReference type="NCBI Taxonomy" id="309798"/>
    <lineage>
        <taxon>Bacteria</taxon>
        <taxon>Pseudomonadati</taxon>
        <taxon>Coprothermobacterota</taxon>
        <taxon>Coprothermobacteria</taxon>
        <taxon>Coprothermobacterales</taxon>
        <taxon>Coprothermobacteraceae</taxon>
        <taxon>Coprothermobacter</taxon>
    </lineage>
</organism>
<proteinExistence type="predicted"/>
<gene>
    <name evidence="4" type="ordered locus">COPRO5265_0078</name>
</gene>
<dbReference type="SUPFAM" id="SSF52540">
    <property type="entry name" value="P-loop containing nucleoside triphosphate hydrolases"/>
    <property type="match status" value="1"/>
</dbReference>
<dbReference type="AlphaFoldDB" id="B5Y6Q3"/>
<reference evidence="4" key="2">
    <citation type="journal article" date="2014" name="Genome Announc.">
        <title>Complete Genome Sequence of Coprothermobacter proteolyticus DSM 5265.</title>
        <authorList>
            <person name="Alexiev A."/>
            <person name="Coil D.A."/>
            <person name="Badger J.H."/>
            <person name="Enticknap J."/>
            <person name="Ward N."/>
            <person name="Robb F.T."/>
            <person name="Eisen J.A."/>
        </authorList>
    </citation>
    <scope>NUCLEOTIDE SEQUENCE [LARGE SCALE GENOMIC DNA]</scope>
    <source>
        <strain evidence="4">DSM 5265</strain>
    </source>
</reference>
<keyword evidence="5" id="KW-1185">Reference proteome</keyword>
<dbReference type="InterPro" id="IPR003593">
    <property type="entry name" value="AAA+_ATPase"/>
</dbReference>
<dbReference type="EMBL" id="CP001145">
    <property type="protein sequence ID" value="ACI17290.1"/>
    <property type="molecule type" value="Genomic_DNA"/>
</dbReference>
<dbReference type="SMART" id="SM00382">
    <property type="entry name" value="AAA"/>
    <property type="match status" value="1"/>
</dbReference>
<name>B5Y6Q3_COPPD</name>
<evidence type="ECO:0000259" key="3">
    <source>
        <dbReference type="PROSITE" id="PS50893"/>
    </source>
</evidence>
<keyword evidence="2 4" id="KW-0067">ATP-binding</keyword>
<evidence type="ECO:0000256" key="1">
    <source>
        <dbReference type="ARBA" id="ARBA00022741"/>
    </source>
</evidence>
<dbReference type="GO" id="GO:0005524">
    <property type="term" value="F:ATP binding"/>
    <property type="evidence" value="ECO:0007669"/>
    <property type="project" value="UniProtKB-KW"/>
</dbReference>
<dbReference type="EC" id="3.6.3.27" evidence="4"/>
<dbReference type="STRING" id="309798.COPRO5265_0078"/>
<evidence type="ECO:0000256" key="2">
    <source>
        <dbReference type="ARBA" id="ARBA00022840"/>
    </source>
</evidence>